<evidence type="ECO:0000256" key="1">
    <source>
        <dbReference type="SAM" id="MobiDB-lite"/>
    </source>
</evidence>
<dbReference type="AlphaFoldDB" id="A0A7D5GP23"/>
<dbReference type="SUPFAM" id="SSF55931">
    <property type="entry name" value="Glutamine synthetase/guanido kinase"/>
    <property type="match status" value="1"/>
</dbReference>
<organism evidence="2 3">
    <name type="scientific">Natrinema halophilum</name>
    <dbReference type="NCBI Taxonomy" id="1699371"/>
    <lineage>
        <taxon>Archaea</taxon>
        <taxon>Methanobacteriati</taxon>
        <taxon>Methanobacteriota</taxon>
        <taxon>Stenosarchaea group</taxon>
        <taxon>Halobacteria</taxon>
        <taxon>Halobacteriales</taxon>
        <taxon>Natrialbaceae</taxon>
        <taxon>Natrinema</taxon>
    </lineage>
</organism>
<protein>
    <submittedName>
        <fullName evidence="2">Glutamate--cysteine ligase</fullName>
    </submittedName>
</protein>
<dbReference type="Proteomes" id="UP000509241">
    <property type="component" value="Chromosome"/>
</dbReference>
<evidence type="ECO:0000313" key="3">
    <source>
        <dbReference type="Proteomes" id="UP000509241"/>
    </source>
</evidence>
<dbReference type="GeneID" id="56034475"/>
<reference evidence="2 3" key="1">
    <citation type="submission" date="2020-07" db="EMBL/GenBank/DDBJ databases">
        <authorList>
            <person name="Cui H."/>
        </authorList>
    </citation>
    <scope>NUCLEOTIDE SEQUENCE [LARGE SCALE GENOMIC DNA]</scope>
    <source>
        <strain evidence="2 3">YPL8</strain>
    </source>
</reference>
<name>A0A7D5GP23_9EURY</name>
<sequence>MNTSIEVEYWVVDSDGELTDAGPLADVSARTEQGCVEPLFQLQTPACESVSELRTSFVEDLEDVLSKTTKLDKHLVPFGTPVNGDVSDRHPGERCRIRKEVLGTDFDCTKYCAGTHVRIEKRHVTDQLNTLIALGPALALVNSSPYVRGERVANGARAFCYRTRSDEVGPKHGQRWRYVDDVDEWYRRLERSYEEFETAAVDVGIDATAVEDHFSTTDVTWTSVRLRDSTPAIEWRSPDTALPSQILRLVRELETVIERVPRTTVWIDNSGASGPRDHSRGSPGGPVGRNRITRDVDDPAAVLGRVTDDMIALPTFDVVQDLTESAICDGLGSAAVANYLERMGFSVDDFHPIATQIDGRQFVTRADARDLRLEYASRLEEDVARLARSSSSR</sequence>
<evidence type="ECO:0000313" key="2">
    <source>
        <dbReference type="EMBL" id="QLG49933.1"/>
    </source>
</evidence>
<dbReference type="EMBL" id="CP058601">
    <property type="protein sequence ID" value="QLG49933.1"/>
    <property type="molecule type" value="Genomic_DNA"/>
</dbReference>
<proteinExistence type="predicted"/>
<gene>
    <name evidence="2" type="ORF">HYG82_14250</name>
</gene>
<keyword evidence="3" id="KW-1185">Reference proteome</keyword>
<accession>A0A7D5GP23</accession>
<feature type="region of interest" description="Disordered" evidence="1">
    <location>
        <begin position="268"/>
        <end position="294"/>
    </location>
</feature>
<dbReference type="KEGG" id="haly:HYG82_14250"/>
<dbReference type="GO" id="GO:0016874">
    <property type="term" value="F:ligase activity"/>
    <property type="evidence" value="ECO:0007669"/>
    <property type="project" value="UniProtKB-KW"/>
</dbReference>
<keyword evidence="2" id="KW-0436">Ligase</keyword>
<dbReference type="OrthoDB" id="156252at2157"/>
<dbReference type="InterPro" id="IPR014746">
    <property type="entry name" value="Gln_synth/guanido_kin_cat_dom"/>
</dbReference>
<dbReference type="Gene3D" id="3.30.590.20">
    <property type="match status" value="1"/>
</dbReference>
<dbReference type="RefSeq" id="WP_179261953.1">
    <property type="nucleotide sequence ID" value="NZ_CP058601.1"/>
</dbReference>